<sequence length="213" mass="22678">MFGLMRQDIEAALNRDPAANGVLEVALTYPGVHALWGWRLSHPLWLRGHRLLARLISTITRTLTGVEIHPGAQIGPGLFIDHATGVVIGETAEIGADVTLYHGVTLGGRSLERGKRHPTLGDRVIVGAGAKILGPVVIGEGSSVGANAVVLESMPSYSIIVGVPAKVVRRDPRLCESVNDLGYDAEITDIESHKRLRLASGGSTTHGFDDYVI</sequence>
<dbReference type="InterPro" id="IPR045304">
    <property type="entry name" value="LbH_SAT"/>
</dbReference>
<evidence type="ECO:0000256" key="5">
    <source>
        <dbReference type="ARBA" id="ARBA00022605"/>
    </source>
</evidence>
<dbReference type="Proteomes" id="UP001560267">
    <property type="component" value="Unassembled WGS sequence"/>
</dbReference>
<evidence type="ECO:0000256" key="2">
    <source>
        <dbReference type="ARBA" id="ARBA00007274"/>
    </source>
</evidence>
<dbReference type="Pfam" id="PF00132">
    <property type="entry name" value="Hexapep"/>
    <property type="match status" value="1"/>
</dbReference>
<dbReference type="SUPFAM" id="SSF51161">
    <property type="entry name" value="Trimeric LpxA-like enzymes"/>
    <property type="match status" value="1"/>
</dbReference>
<dbReference type="Gene3D" id="1.10.3130.10">
    <property type="entry name" value="serine acetyltransferase, domain 1"/>
    <property type="match status" value="1"/>
</dbReference>
<keyword evidence="8 10" id="KW-0012">Acyltransferase</keyword>
<evidence type="ECO:0000256" key="8">
    <source>
        <dbReference type="ARBA" id="ARBA00023315"/>
    </source>
</evidence>
<organism evidence="11 12">
    <name type="scientific">Ferrimicrobium acidiphilum</name>
    <dbReference type="NCBI Taxonomy" id="121039"/>
    <lineage>
        <taxon>Bacteria</taxon>
        <taxon>Bacillati</taxon>
        <taxon>Actinomycetota</taxon>
        <taxon>Acidimicrobiia</taxon>
        <taxon>Acidimicrobiales</taxon>
        <taxon>Acidimicrobiaceae</taxon>
        <taxon>Ferrimicrobium</taxon>
    </lineage>
</organism>
<dbReference type="Gene3D" id="2.160.10.10">
    <property type="entry name" value="Hexapeptide repeat proteins"/>
    <property type="match status" value="1"/>
</dbReference>
<keyword evidence="6 10" id="KW-0808">Transferase</keyword>
<proteinExistence type="inferred from homology"/>
<evidence type="ECO:0000313" key="12">
    <source>
        <dbReference type="Proteomes" id="UP001560267"/>
    </source>
</evidence>
<evidence type="ECO:0000256" key="1">
    <source>
        <dbReference type="ARBA" id="ARBA00004876"/>
    </source>
</evidence>
<comment type="similarity">
    <text evidence="2 10">Belongs to the transferase hexapeptide repeat family.</text>
</comment>
<keyword evidence="12" id="KW-1185">Reference proteome</keyword>
<comment type="pathway">
    <text evidence="1">Amino-acid biosynthesis; L-cysteine biosynthesis; L-cysteine from L-serine: step 1/2.</text>
</comment>
<evidence type="ECO:0000256" key="6">
    <source>
        <dbReference type="ARBA" id="ARBA00022679"/>
    </source>
</evidence>
<dbReference type="PIRSF" id="PIRSF000441">
    <property type="entry name" value="CysE"/>
    <property type="match status" value="1"/>
</dbReference>
<protein>
    <recommendedName>
        <fullName evidence="4 10">Serine acetyltransferase</fullName>
        <ecNumber evidence="3 10">2.3.1.30</ecNumber>
    </recommendedName>
</protein>
<dbReference type="InterPro" id="IPR001451">
    <property type="entry name" value="Hexapep"/>
</dbReference>
<keyword evidence="5" id="KW-0028">Amino-acid biosynthesis</keyword>
<dbReference type="RefSeq" id="WP_298403370.1">
    <property type="nucleotide sequence ID" value="NZ_JBFSHR010000044.1"/>
</dbReference>
<gene>
    <name evidence="11" type="primary">cysE</name>
    <name evidence="11" type="ORF">AB6A68_10635</name>
</gene>
<evidence type="ECO:0000256" key="4">
    <source>
        <dbReference type="ARBA" id="ARBA00018522"/>
    </source>
</evidence>
<dbReference type="EC" id="2.3.1.30" evidence="3 10"/>
<accession>A0ABV3Y401</accession>
<evidence type="ECO:0000256" key="10">
    <source>
        <dbReference type="PIRNR" id="PIRNR000441"/>
    </source>
</evidence>
<comment type="catalytic activity">
    <reaction evidence="9 10">
        <text>L-serine + acetyl-CoA = O-acetyl-L-serine + CoA</text>
        <dbReference type="Rhea" id="RHEA:24560"/>
        <dbReference type="ChEBI" id="CHEBI:33384"/>
        <dbReference type="ChEBI" id="CHEBI:57287"/>
        <dbReference type="ChEBI" id="CHEBI:57288"/>
        <dbReference type="ChEBI" id="CHEBI:58340"/>
        <dbReference type="EC" id="2.3.1.30"/>
    </reaction>
</comment>
<dbReference type="CDD" id="cd03354">
    <property type="entry name" value="LbH_SAT"/>
    <property type="match status" value="1"/>
</dbReference>
<evidence type="ECO:0000256" key="9">
    <source>
        <dbReference type="ARBA" id="ARBA00049486"/>
    </source>
</evidence>
<keyword evidence="7" id="KW-0198">Cysteine biosynthesis</keyword>
<evidence type="ECO:0000313" key="11">
    <source>
        <dbReference type="EMBL" id="MEX6430283.1"/>
    </source>
</evidence>
<evidence type="ECO:0000256" key="7">
    <source>
        <dbReference type="ARBA" id="ARBA00023192"/>
    </source>
</evidence>
<dbReference type="InterPro" id="IPR011004">
    <property type="entry name" value="Trimer_LpxA-like_sf"/>
</dbReference>
<dbReference type="InterPro" id="IPR005881">
    <property type="entry name" value="Ser_O-AcTrfase"/>
</dbReference>
<name>A0ABV3Y401_9ACTN</name>
<dbReference type="PANTHER" id="PTHR42811">
    <property type="entry name" value="SERINE ACETYLTRANSFERASE"/>
    <property type="match status" value="1"/>
</dbReference>
<dbReference type="EMBL" id="JBFSHR010000044">
    <property type="protein sequence ID" value="MEX6430283.1"/>
    <property type="molecule type" value="Genomic_DNA"/>
</dbReference>
<comment type="caution">
    <text evidence="11">The sequence shown here is derived from an EMBL/GenBank/DDBJ whole genome shotgun (WGS) entry which is preliminary data.</text>
</comment>
<evidence type="ECO:0000256" key="3">
    <source>
        <dbReference type="ARBA" id="ARBA00013266"/>
    </source>
</evidence>
<dbReference type="InterPro" id="IPR053376">
    <property type="entry name" value="Serine_acetyltransferase"/>
</dbReference>
<dbReference type="NCBIfam" id="NF041874">
    <property type="entry name" value="EPS_EpsC"/>
    <property type="match status" value="1"/>
</dbReference>
<reference evidence="11 12" key="1">
    <citation type="submission" date="2024-07" db="EMBL/GenBank/DDBJ databases">
        <title>Draft Genome Sequence of Ferrimicrobium acidiphilum Strain YE2023, Isolated from a Pulp of Bioleach Reactor.</title>
        <authorList>
            <person name="Elkina Y.A."/>
            <person name="Bulaeva A.G."/>
            <person name="Beletsky A.V."/>
            <person name="Mardanov A.V."/>
        </authorList>
    </citation>
    <scope>NUCLEOTIDE SEQUENCE [LARGE SCALE GENOMIC DNA]</scope>
    <source>
        <strain evidence="11 12">YE2023</strain>
    </source>
</reference>
<dbReference type="GO" id="GO:0009001">
    <property type="term" value="F:serine O-acetyltransferase activity"/>
    <property type="evidence" value="ECO:0007669"/>
    <property type="project" value="UniProtKB-EC"/>
</dbReference>
<dbReference type="NCBIfam" id="TIGR01172">
    <property type="entry name" value="cysE"/>
    <property type="match status" value="1"/>
</dbReference>
<dbReference type="InterPro" id="IPR042122">
    <property type="entry name" value="Ser_AcTrfase_N_sf"/>
</dbReference>